<sequence>MDYINIILLGIVQGLTEFLPVSSSGHLILIPRLFNFKDQGLAMDAILHLGTLLAIIIYFRQDLARLIYALFNRDHDPDYHRLAWHIGWASFPAGIIGLLGGDLIEQELRSSSFVAWNLLFWSLVFFAVERYSASQKSTETDISRMTLGQVLFIGFAQAIALLPGTSRSGITITGGMLVNLSPTTAARFSFLLGTPIILAAGAHKTLHFLSSPINSVHLSGLQLGVGLFVSFTVGYLSIKLLLGIVSRLGLMPFIIYR</sequence>
<dbReference type="AlphaFoldDB" id="A0A382PQA5"/>
<evidence type="ECO:0000256" key="6">
    <source>
        <dbReference type="ARBA" id="ARBA00022692"/>
    </source>
</evidence>
<dbReference type="PANTHER" id="PTHR30622">
    <property type="entry name" value="UNDECAPRENYL-DIPHOSPHATASE"/>
    <property type="match status" value="1"/>
</dbReference>
<evidence type="ECO:0000256" key="2">
    <source>
        <dbReference type="ARBA" id="ARBA00010621"/>
    </source>
</evidence>
<feature type="transmembrane region" description="Helical" evidence="12">
    <location>
        <begin position="79"/>
        <end position="101"/>
    </location>
</feature>
<dbReference type="GO" id="GO:0005886">
    <property type="term" value="C:plasma membrane"/>
    <property type="evidence" value="ECO:0007669"/>
    <property type="project" value="UniProtKB-SubCell"/>
</dbReference>
<feature type="transmembrane region" description="Helical" evidence="12">
    <location>
        <begin position="41"/>
        <end position="59"/>
    </location>
</feature>
<evidence type="ECO:0000256" key="7">
    <source>
        <dbReference type="ARBA" id="ARBA00022801"/>
    </source>
</evidence>
<evidence type="ECO:0000313" key="13">
    <source>
        <dbReference type="EMBL" id="SVC75504.1"/>
    </source>
</evidence>
<keyword evidence="5" id="KW-1003">Cell membrane</keyword>
<evidence type="ECO:0000256" key="11">
    <source>
        <dbReference type="ARBA" id="ARBA00047594"/>
    </source>
</evidence>
<comment type="catalytic activity">
    <reaction evidence="11">
        <text>di-trans,octa-cis-undecaprenyl diphosphate + H2O = di-trans,octa-cis-undecaprenyl phosphate + phosphate + H(+)</text>
        <dbReference type="Rhea" id="RHEA:28094"/>
        <dbReference type="ChEBI" id="CHEBI:15377"/>
        <dbReference type="ChEBI" id="CHEBI:15378"/>
        <dbReference type="ChEBI" id="CHEBI:43474"/>
        <dbReference type="ChEBI" id="CHEBI:58405"/>
        <dbReference type="ChEBI" id="CHEBI:60392"/>
        <dbReference type="EC" id="3.6.1.27"/>
    </reaction>
</comment>
<evidence type="ECO:0000256" key="3">
    <source>
        <dbReference type="ARBA" id="ARBA00012374"/>
    </source>
</evidence>
<comment type="similarity">
    <text evidence="2">Belongs to the UppP family.</text>
</comment>
<evidence type="ECO:0000256" key="8">
    <source>
        <dbReference type="ARBA" id="ARBA00022989"/>
    </source>
</evidence>
<evidence type="ECO:0000256" key="9">
    <source>
        <dbReference type="ARBA" id="ARBA00023136"/>
    </source>
</evidence>
<keyword evidence="9 12" id="KW-0472">Membrane</keyword>
<dbReference type="PANTHER" id="PTHR30622:SF4">
    <property type="entry name" value="UNDECAPRENYL-DIPHOSPHATASE"/>
    <property type="match status" value="1"/>
</dbReference>
<evidence type="ECO:0000256" key="1">
    <source>
        <dbReference type="ARBA" id="ARBA00004651"/>
    </source>
</evidence>
<proteinExistence type="inferred from homology"/>
<keyword evidence="6 12" id="KW-0812">Transmembrane</keyword>
<reference evidence="13" key="1">
    <citation type="submission" date="2018-05" db="EMBL/GenBank/DDBJ databases">
        <authorList>
            <person name="Lanie J.A."/>
            <person name="Ng W.-L."/>
            <person name="Kazmierczak K.M."/>
            <person name="Andrzejewski T.M."/>
            <person name="Davidsen T.M."/>
            <person name="Wayne K.J."/>
            <person name="Tettelin H."/>
            <person name="Glass J.I."/>
            <person name="Rusch D."/>
            <person name="Podicherti R."/>
            <person name="Tsui H.-C.T."/>
            <person name="Winkler M.E."/>
        </authorList>
    </citation>
    <scope>NUCLEOTIDE SEQUENCE</scope>
</reference>
<evidence type="ECO:0000256" key="5">
    <source>
        <dbReference type="ARBA" id="ARBA00022475"/>
    </source>
</evidence>
<dbReference type="GO" id="GO:0050380">
    <property type="term" value="F:undecaprenyl-diphosphatase activity"/>
    <property type="evidence" value="ECO:0007669"/>
    <property type="project" value="UniProtKB-EC"/>
</dbReference>
<feature type="transmembrane region" description="Helical" evidence="12">
    <location>
        <begin position="6"/>
        <end position="29"/>
    </location>
</feature>
<feature type="transmembrane region" description="Helical" evidence="12">
    <location>
        <begin position="185"/>
        <end position="203"/>
    </location>
</feature>
<feature type="transmembrane region" description="Helical" evidence="12">
    <location>
        <begin position="113"/>
        <end position="133"/>
    </location>
</feature>
<dbReference type="HAMAP" id="MF_01006">
    <property type="entry name" value="Undec_diphosphatase"/>
    <property type="match status" value="1"/>
</dbReference>
<dbReference type="EC" id="3.6.1.27" evidence="3"/>
<organism evidence="13">
    <name type="scientific">marine metagenome</name>
    <dbReference type="NCBI Taxonomy" id="408172"/>
    <lineage>
        <taxon>unclassified sequences</taxon>
        <taxon>metagenomes</taxon>
        <taxon>ecological metagenomes</taxon>
    </lineage>
</organism>
<evidence type="ECO:0000256" key="12">
    <source>
        <dbReference type="SAM" id="Phobius"/>
    </source>
</evidence>
<keyword evidence="8 12" id="KW-1133">Transmembrane helix</keyword>
<evidence type="ECO:0000256" key="4">
    <source>
        <dbReference type="ARBA" id="ARBA00021581"/>
    </source>
</evidence>
<protein>
    <recommendedName>
        <fullName evidence="4">Undecaprenyl-diphosphatase</fullName>
        <ecNumber evidence="3">3.6.1.27</ecNumber>
    </recommendedName>
    <alternativeName>
        <fullName evidence="10">Undecaprenyl pyrophosphate phosphatase</fullName>
    </alternativeName>
</protein>
<accession>A0A382PQA5</accession>
<evidence type="ECO:0000256" key="10">
    <source>
        <dbReference type="ARBA" id="ARBA00032707"/>
    </source>
</evidence>
<name>A0A382PQA5_9ZZZZ</name>
<feature type="non-terminal residue" evidence="13">
    <location>
        <position position="257"/>
    </location>
</feature>
<comment type="subcellular location">
    <subcellularLocation>
        <location evidence="1">Cell membrane</location>
        <topology evidence="1">Multi-pass membrane protein</topology>
    </subcellularLocation>
</comment>
<gene>
    <name evidence="13" type="ORF">METZ01_LOCUS328358</name>
</gene>
<dbReference type="Pfam" id="PF02673">
    <property type="entry name" value="BacA"/>
    <property type="match status" value="1"/>
</dbReference>
<feature type="transmembrane region" description="Helical" evidence="12">
    <location>
        <begin position="145"/>
        <end position="164"/>
    </location>
</feature>
<keyword evidence="7" id="KW-0378">Hydrolase</keyword>
<dbReference type="InterPro" id="IPR003824">
    <property type="entry name" value="UppP"/>
</dbReference>
<dbReference type="EMBL" id="UINC01108986">
    <property type="protein sequence ID" value="SVC75504.1"/>
    <property type="molecule type" value="Genomic_DNA"/>
</dbReference>
<feature type="transmembrane region" description="Helical" evidence="12">
    <location>
        <begin position="223"/>
        <end position="250"/>
    </location>
</feature>